<protein>
    <recommendedName>
        <fullName evidence="9 10">D-alanyl-D-alanine dipeptidase</fullName>
        <shortName evidence="9 10">D-Ala-D-Ala dipeptidase</shortName>
        <ecNumber evidence="9 10">3.4.13.22</ecNumber>
    </recommendedName>
</protein>
<feature type="site" description="Transition state stabilizer" evidence="9">
    <location>
        <position position="88"/>
    </location>
</feature>
<comment type="cofactor">
    <cofactor evidence="9">
        <name>Zn(2+)</name>
        <dbReference type="ChEBI" id="CHEBI:29105"/>
    </cofactor>
    <text evidence="9">Binds 1 zinc ion per subunit.</text>
</comment>
<dbReference type="InterPro" id="IPR009045">
    <property type="entry name" value="Zn_M74/Hedgehog-like"/>
</dbReference>
<feature type="binding site" evidence="9">
    <location>
        <position position="137"/>
    </location>
    <ligand>
        <name>Zn(2+)</name>
        <dbReference type="ChEBI" id="CHEBI:29105"/>
        <note>catalytic</note>
    </ligand>
</feature>
<evidence type="ECO:0000256" key="3">
    <source>
        <dbReference type="ARBA" id="ARBA00022723"/>
    </source>
</evidence>
<evidence type="ECO:0000256" key="2">
    <source>
        <dbReference type="ARBA" id="ARBA00022670"/>
    </source>
</evidence>
<keyword evidence="8 10" id="KW-0961">Cell wall biogenesis/degradation</keyword>
<gene>
    <name evidence="11" type="ORF">HNQ39_000015</name>
</gene>
<dbReference type="Pfam" id="PF01427">
    <property type="entry name" value="Peptidase_M15"/>
    <property type="match status" value="1"/>
</dbReference>
<evidence type="ECO:0000256" key="4">
    <source>
        <dbReference type="ARBA" id="ARBA00022801"/>
    </source>
</evidence>
<dbReference type="PIRSF" id="PIRSF026671">
    <property type="entry name" value="AA_dipeptidase"/>
    <property type="match status" value="1"/>
</dbReference>
<comment type="similarity">
    <text evidence="9 10">Belongs to the peptidase M15D family.</text>
</comment>
<dbReference type="SUPFAM" id="SSF55166">
    <property type="entry name" value="Hedgehog/DD-peptidase"/>
    <property type="match status" value="1"/>
</dbReference>
<reference evidence="11 12" key="1">
    <citation type="submission" date="2020-08" db="EMBL/GenBank/DDBJ databases">
        <title>Genomic Encyclopedia of Type Strains, Phase IV (KMG-IV): sequencing the most valuable type-strain genomes for metagenomic binning, comparative biology and taxonomic classification.</title>
        <authorList>
            <person name="Goeker M."/>
        </authorList>
    </citation>
    <scope>NUCLEOTIDE SEQUENCE [LARGE SCALE GENOMIC DNA]</scope>
    <source>
        <strain evidence="11 12">DSM 23562</strain>
    </source>
</reference>
<dbReference type="GO" id="GO:0008270">
    <property type="term" value="F:zinc ion binding"/>
    <property type="evidence" value="ECO:0007669"/>
    <property type="project" value="UniProtKB-UniRule"/>
</dbReference>
<evidence type="ECO:0000313" key="11">
    <source>
        <dbReference type="EMBL" id="MBB6048253.1"/>
    </source>
</evidence>
<name>A0A7W9SLW2_ARMRO</name>
<evidence type="ECO:0000256" key="6">
    <source>
        <dbReference type="ARBA" id="ARBA00022997"/>
    </source>
</evidence>
<dbReference type="RefSeq" id="WP_184191645.1">
    <property type="nucleotide sequence ID" value="NZ_JACHGW010000001.1"/>
</dbReference>
<dbReference type="PANTHER" id="PTHR43126:SF2">
    <property type="entry name" value="D-ALANYL-D-ALANINE DIPEPTIDASE"/>
    <property type="match status" value="1"/>
</dbReference>
<evidence type="ECO:0000313" key="12">
    <source>
        <dbReference type="Proteomes" id="UP000520814"/>
    </source>
</evidence>
<evidence type="ECO:0000256" key="1">
    <source>
        <dbReference type="ARBA" id="ARBA00001362"/>
    </source>
</evidence>
<dbReference type="HAMAP" id="MF_01924">
    <property type="entry name" value="A_A_dipeptidase"/>
    <property type="match status" value="1"/>
</dbReference>
<accession>A0A7W9SLW2</accession>
<keyword evidence="4 9" id="KW-0378">Hydrolase</keyword>
<organism evidence="11 12">
    <name type="scientific">Armatimonas rosea</name>
    <dbReference type="NCBI Taxonomy" id="685828"/>
    <lineage>
        <taxon>Bacteria</taxon>
        <taxon>Bacillati</taxon>
        <taxon>Armatimonadota</taxon>
        <taxon>Armatimonadia</taxon>
        <taxon>Armatimonadales</taxon>
        <taxon>Armatimonadaceae</taxon>
        <taxon>Armatimonas</taxon>
    </lineage>
</organism>
<feature type="active site" description="Proton donor/acceptor" evidence="9">
    <location>
        <position position="204"/>
    </location>
</feature>
<dbReference type="EMBL" id="JACHGW010000001">
    <property type="protein sequence ID" value="MBB6048253.1"/>
    <property type="molecule type" value="Genomic_DNA"/>
</dbReference>
<dbReference type="Gene3D" id="3.30.1380.10">
    <property type="match status" value="1"/>
</dbReference>
<keyword evidence="2 9" id="KW-0645">Protease</keyword>
<feature type="binding site" evidence="9">
    <location>
        <position position="144"/>
    </location>
    <ligand>
        <name>Zn(2+)</name>
        <dbReference type="ChEBI" id="CHEBI:29105"/>
        <note>catalytic</note>
    </ligand>
</feature>
<evidence type="ECO:0000256" key="8">
    <source>
        <dbReference type="ARBA" id="ARBA00023316"/>
    </source>
</evidence>
<keyword evidence="12" id="KW-1185">Reference proteome</keyword>
<dbReference type="InterPro" id="IPR000755">
    <property type="entry name" value="A_A_dipeptidase"/>
</dbReference>
<evidence type="ECO:0000256" key="9">
    <source>
        <dbReference type="HAMAP-Rule" id="MF_01924"/>
    </source>
</evidence>
<dbReference type="GO" id="GO:0008237">
    <property type="term" value="F:metallopeptidase activity"/>
    <property type="evidence" value="ECO:0007669"/>
    <property type="project" value="UniProtKB-KW"/>
</dbReference>
<dbReference type="GO" id="GO:0071555">
    <property type="term" value="P:cell wall organization"/>
    <property type="evidence" value="ECO:0007669"/>
    <property type="project" value="UniProtKB-KW"/>
</dbReference>
<feature type="binding site" evidence="9">
    <location>
        <position position="207"/>
    </location>
    <ligand>
        <name>Zn(2+)</name>
        <dbReference type="ChEBI" id="CHEBI:29105"/>
        <note>catalytic</note>
    </ligand>
</feature>
<dbReference type="EC" id="3.4.13.22" evidence="9 10"/>
<dbReference type="Proteomes" id="UP000520814">
    <property type="component" value="Unassembled WGS sequence"/>
</dbReference>
<sequence length="236" mass="26814">MPTLPASFVIPTLTEQPEWWSLPCQECGEPLVTLVEGPRLHLQPVYAQLGFAGASTTITLRQGALERLERALATLPETLGFLVYDGFRPLIVQQALWDWQWAEVTRDYPHFTQAEIYEKVRHFVAEPNADPTKPTPHRTGGAVDLTLFELATGAELAMGTAFDEACDATVTDWFERYPQEPLTHNRRLLYHAMTQAGFANYPNEWWHFEYGTRRWAGHQSQQSYQGMNLAVYGSAE</sequence>
<evidence type="ECO:0000256" key="7">
    <source>
        <dbReference type="ARBA" id="ARBA00023049"/>
    </source>
</evidence>
<keyword evidence="7 9" id="KW-0482">Metalloprotease</keyword>
<dbReference type="AlphaFoldDB" id="A0A7W9SLW2"/>
<proteinExistence type="inferred from homology"/>
<evidence type="ECO:0000256" key="10">
    <source>
        <dbReference type="PIRNR" id="PIRNR026671"/>
    </source>
</evidence>
<dbReference type="GO" id="GO:0160237">
    <property type="term" value="F:D-Ala-D-Ala dipeptidase activity"/>
    <property type="evidence" value="ECO:0007669"/>
    <property type="project" value="UniProtKB-EC"/>
</dbReference>
<keyword evidence="6 9" id="KW-0224">Dipeptidase</keyword>
<keyword evidence="5 9" id="KW-0862">Zinc</keyword>
<dbReference type="PANTHER" id="PTHR43126">
    <property type="entry name" value="D-ALANYL-D-ALANINE DIPEPTIDASE"/>
    <property type="match status" value="1"/>
</dbReference>
<comment type="catalytic activity">
    <reaction evidence="1 9 10">
        <text>D-alanyl-D-alanine + H2O = 2 D-alanine</text>
        <dbReference type="Rhea" id="RHEA:20661"/>
        <dbReference type="ChEBI" id="CHEBI:15377"/>
        <dbReference type="ChEBI" id="CHEBI:57416"/>
        <dbReference type="ChEBI" id="CHEBI:57822"/>
        <dbReference type="EC" id="3.4.13.22"/>
    </reaction>
</comment>
<keyword evidence="3 9" id="KW-0479">Metal-binding</keyword>
<dbReference type="GO" id="GO:0006508">
    <property type="term" value="P:proteolysis"/>
    <property type="evidence" value="ECO:0007669"/>
    <property type="project" value="UniProtKB-KW"/>
</dbReference>
<evidence type="ECO:0000256" key="5">
    <source>
        <dbReference type="ARBA" id="ARBA00022833"/>
    </source>
</evidence>
<comment type="function">
    <text evidence="9 10">Catalyzes hydrolysis of the D-alanyl-D-alanine dipeptide.</text>
</comment>
<comment type="caution">
    <text evidence="11">The sequence shown here is derived from an EMBL/GenBank/DDBJ whole genome shotgun (WGS) entry which is preliminary data.</text>
</comment>